<dbReference type="Proteomes" id="UP001162834">
    <property type="component" value="Chromosome"/>
</dbReference>
<comment type="function">
    <text evidence="3">The electron transfer flavoprotein serves as a specific electron acceptor for other dehydrogenases. It transfers the electrons to the main respiratory chain via ETF-ubiquinone oxidoreductase (ETF dehydrogenase).</text>
</comment>
<dbReference type="Gene3D" id="3.40.50.1220">
    <property type="entry name" value="TPP-binding domain"/>
    <property type="match status" value="1"/>
</dbReference>
<comment type="cofactor">
    <cofactor evidence="4">
        <name>FAD</name>
        <dbReference type="ChEBI" id="CHEBI:57692"/>
    </cofactor>
    <text evidence="4">Binds 1 FAD per dimer.</text>
</comment>
<dbReference type="PANTHER" id="PTHR43153">
    <property type="entry name" value="ELECTRON TRANSFER FLAVOPROTEIN ALPHA"/>
    <property type="match status" value="1"/>
</dbReference>
<evidence type="ECO:0000313" key="7">
    <source>
        <dbReference type="Proteomes" id="UP001162834"/>
    </source>
</evidence>
<feature type="binding site" evidence="4">
    <location>
        <position position="210"/>
    </location>
    <ligand>
        <name>FAD</name>
        <dbReference type="ChEBI" id="CHEBI:57692"/>
    </ligand>
</feature>
<dbReference type="GO" id="GO:0009055">
    <property type="term" value="F:electron transfer activity"/>
    <property type="evidence" value="ECO:0007669"/>
    <property type="project" value="InterPro"/>
</dbReference>
<gene>
    <name evidence="6" type="primary">etfA_2</name>
    <name evidence="6" type="ORF">DSM104329_02425</name>
</gene>
<comment type="similarity">
    <text evidence="1">Belongs to the ETF alpha-subunit/FixB family.</text>
</comment>
<keyword evidence="4" id="KW-0285">Flavoprotein</keyword>
<dbReference type="InterPro" id="IPR014731">
    <property type="entry name" value="ETF_asu_C"/>
</dbReference>
<dbReference type="AlphaFoldDB" id="A0A9E7C137"/>
<dbReference type="GO" id="GO:0033539">
    <property type="term" value="P:fatty acid beta-oxidation using acyl-CoA dehydrogenase"/>
    <property type="evidence" value="ECO:0007669"/>
    <property type="project" value="TreeGrafter"/>
</dbReference>
<proteinExistence type="inferred from homology"/>
<feature type="binding site" evidence="4">
    <location>
        <begin position="266"/>
        <end position="273"/>
    </location>
    <ligand>
        <name>FAD</name>
        <dbReference type="ChEBI" id="CHEBI:57692"/>
    </ligand>
</feature>
<dbReference type="Pfam" id="PF00766">
    <property type="entry name" value="ETF_alpha"/>
    <property type="match status" value="1"/>
</dbReference>
<keyword evidence="4" id="KW-0274">FAD</keyword>
<reference evidence="6" key="1">
    <citation type="journal article" date="2022" name="Int. J. Syst. Evol. Microbiol.">
        <title>Pseudomonas aegrilactucae sp. nov. and Pseudomonas morbosilactucae sp. nov., pathogens causing bacterial rot of lettuce in Japan.</title>
        <authorList>
            <person name="Sawada H."/>
            <person name="Fujikawa T."/>
            <person name="Satou M."/>
        </authorList>
    </citation>
    <scope>NUCLEOTIDE SEQUENCE</scope>
    <source>
        <strain evidence="6">0166_1</strain>
    </source>
</reference>
<name>A0A9E7C137_9ACTN</name>
<comment type="subunit">
    <text evidence="2">Heterodimer of an alpha and a beta subunit.</text>
</comment>
<dbReference type="SUPFAM" id="SSF52467">
    <property type="entry name" value="DHS-like NAD/FAD-binding domain"/>
    <property type="match status" value="1"/>
</dbReference>
<keyword evidence="7" id="KW-1185">Reference proteome</keyword>
<evidence type="ECO:0000256" key="1">
    <source>
        <dbReference type="ARBA" id="ARBA00005817"/>
    </source>
</evidence>
<feature type="binding site" evidence="4">
    <location>
        <begin position="249"/>
        <end position="253"/>
    </location>
    <ligand>
        <name>FAD</name>
        <dbReference type="ChEBI" id="CHEBI:57692"/>
    </ligand>
</feature>
<dbReference type="EMBL" id="CP087164">
    <property type="protein sequence ID" value="UGS36028.1"/>
    <property type="molecule type" value="Genomic_DNA"/>
</dbReference>
<evidence type="ECO:0000256" key="3">
    <source>
        <dbReference type="ARBA" id="ARBA00025649"/>
    </source>
</evidence>
<dbReference type="PIRSF" id="PIRSF000089">
    <property type="entry name" value="Electra_flavoP_a"/>
    <property type="match status" value="1"/>
</dbReference>
<evidence type="ECO:0000256" key="2">
    <source>
        <dbReference type="ARBA" id="ARBA00011355"/>
    </source>
</evidence>
<dbReference type="SUPFAM" id="SSF52402">
    <property type="entry name" value="Adenine nucleotide alpha hydrolases-like"/>
    <property type="match status" value="1"/>
</dbReference>
<dbReference type="RefSeq" id="WP_259315708.1">
    <property type="nucleotide sequence ID" value="NZ_CP087164.1"/>
</dbReference>
<feature type="binding site" evidence="4">
    <location>
        <begin position="235"/>
        <end position="236"/>
    </location>
    <ligand>
        <name>FAD</name>
        <dbReference type="ChEBI" id="CHEBI:57692"/>
    </ligand>
</feature>
<dbReference type="InterPro" id="IPR014729">
    <property type="entry name" value="Rossmann-like_a/b/a_fold"/>
</dbReference>
<accession>A0A9E7C137</accession>
<dbReference type="Pfam" id="PF01012">
    <property type="entry name" value="ETF"/>
    <property type="match status" value="1"/>
</dbReference>
<dbReference type="InterPro" id="IPR014730">
    <property type="entry name" value="ETF_a/b_N"/>
</dbReference>
<protein>
    <submittedName>
        <fullName evidence="6">Electron transfer flavoprotein subunit alpha</fullName>
    </submittedName>
</protein>
<evidence type="ECO:0000313" key="6">
    <source>
        <dbReference type="EMBL" id="UGS36028.1"/>
    </source>
</evidence>
<dbReference type="InterPro" id="IPR001308">
    <property type="entry name" value="ETF_a/FixB"/>
</dbReference>
<feature type="domain" description="Electron transfer flavoprotein alpha/beta-subunit N-terminal" evidence="5">
    <location>
        <begin position="4"/>
        <end position="191"/>
    </location>
</feature>
<dbReference type="PANTHER" id="PTHR43153:SF1">
    <property type="entry name" value="ELECTRON TRANSFER FLAVOPROTEIN SUBUNIT ALPHA, MITOCHONDRIAL"/>
    <property type="match status" value="1"/>
</dbReference>
<dbReference type="SMART" id="SM00893">
    <property type="entry name" value="ETF"/>
    <property type="match status" value="1"/>
</dbReference>
<dbReference type="Gene3D" id="3.40.50.620">
    <property type="entry name" value="HUPs"/>
    <property type="match status" value="1"/>
</dbReference>
<evidence type="ECO:0000259" key="5">
    <source>
        <dbReference type="SMART" id="SM00893"/>
    </source>
</evidence>
<evidence type="ECO:0000256" key="4">
    <source>
        <dbReference type="PIRSR" id="PIRSR000089-1"/>
    </source>
</evidence>
<sequence length="316" mass="32357">MSGVVVVAEHRRGEVRDVTFELIGLALELKAAGAGPVAVLVVGREAQALAESLAVEGVDAALAAPADAEGFEPHVTQRAVERVVQQRAPLVVLAGHTVDGAGFAPAVAAAGGLGFASNVLSAAWADGALSARRGAYGDRLVAELAFDDRPAVLMVRAGAYPAAARSGSAPAVEVLELDDASGPTAHLGFREADTSGVDITKSEFLLSIGRGIGEQDEIERFEHLAERLGATLSASRPLVDAGWIDSARQVGQSGRTVKPKVYLALGISGAVQHLAGIRDAEMIIAVTTDADAPIFGVAHYGAVADVHDLADALEAL</sequence>
<dbReference type="GO" id="GO:0050660">
    <property type="term" value="F:flavin adenine dinucleotide binding"/>
    <property type="evidence" value="ECO:0007669"/>
    <property type="project" value="InterPro"/>
</dbReference>
<dbReference type="KEGG" id="sbae:DSM104329_02425"/>
<dbReference type="InterPro" id="IPR029035">
    <property type="entry name" value="DHS-like_NAD/FAD-binding_dom"/>
</dbReference>
<organism evidence="6 7">
    <name type="scientific">Capillimicrobium parvum</name>
    <dbReference type="NCBI Taxonomy" id="2884022"/>
    <lineage>
        <taxon>Bacteria</taxon>
        <taxon>Bacillati</taxon>
        <taxon>Actinomycetota</taxon>
        <taxon>Thermoleophilia</taxon>
        <taxon>Solirubrobacterales</taxon>
        <taxon>Capillimicrobiaceae</taxon>
        <taxon>Capillimicrobium</taxon>
    </lineage>
</organism>